<keyword evidence="1" id="KW-0472">Membrane</keyword>
<comment type="caution">
    <text evidence="2">The sequence shown here is derived from an EMBL/GenBank/DDBJ whole genome shotgun (WGS) entry which is preliminary data.</text>
</comment>
<dbReference type="EMBL" id="LLXS01000008">
    <property type="protein sequence ID" value="KRG44272.1"/>
    <property type="molecule type" value="Genomic_DNA"/>
</dbReference>
<dbReference type="Proteomes" id="UP000050836">
    <property type="component" value="Unassembled WGS sequence"/>
</dbReference>
<name>A0A0R0AGP9_9GAMM</name>
<accession>A0A0R0AGP9</accession>
<proteinExistence type="predicted"/>
<evidence type="ECO:0000313" key="3">
    <source>
        <dbReference type="Proteomes" id="UP000050836"/>
    </source>
</evidence>
<evidence type="ECO:0000313" key="2">
    <source>
        <dbReference type="EMBL" id="KRG44272.1"/>
    </source>
</evidence>
<dbReference type="RefSeq" id="WP_057505773.1">
    <property type="nucleotide sequence ID" value="NZ_LLXS01000008.1"/>
</dbReference>
<evidence type="ECO:0008006" key="4">
    <source>
        <dbReference type="Google" id="ProtNLM"/>
    </source>
</evidence>
<keyword evidence="1" id="KW-1133">Transmembrane helix</keyword>
<sequence length="106" mass="12398">MSQSSASSYRRNESHEPDRRVLRGVRQWALAGLALVLVWPAARGYSSWIGWLPLWLVGMPLVAWWALYRFRLPAAWRAEGDRRVRRRRPQARRFCRPAAARTRKAA</sequence>
<protein>
    <recommendedName>
        <fullName evidence="4">Transmembrane protein</fullName>
    </recommendedName>
</protein>
<feature type="transmembrane region" description="Helical" evidence="1">
    <location>
        <begin position="48"/>
        <end position="67"/>
    </location>
</feature>
<keyword evidence="1" id="KW-0812">Transmembrane</keyword>
<dbReference type="AlphaFoldDB" id="A0A0R0AGP9"/>
<gene>
    <name evidence="2" type="ORF">ARC78_05645</name>
</gene>
<organism evidence="2 3">
    <name type="scientific">Stenotrophomonas pictorum JCM 9942</name>
    <dbReference type="NCBI Taxonomy" id="1236960"/>
    <lineage>
        <taxon>Bacteria</taxon>
        <taxon>Pseudomonadati</taxon>
        <taxon>Pseudomonadota</taxon>
        <taxon>Gammaproteobacteria</taxon>
        <taxon>Lysobacterales</taxon>
        <taxon>Lysobacteraceae</taxon>
        <taxon>Stenotrophomonas</taxon>
    </lineage>
</organism>
<keyword evidence="3" id="KW-1185">Reference proteome</keyword>
<evidence type="ECO:0000256" key="1">
    <source>
        <dbReference type="SAM" id="Phobius"/>
    </source>
</evidence>
<reference evidence="2 3" key="1">
    <citation type="submission" date="2015-10" db="EMBL/GenBank/DDBJ databases">
        <title>Genome sequencing and analysis of members of genus Stenotrophomonas.</title>
        <authorList>
            <person name="Patil P.P."/>
            <person name="Midha S."/>
            <person name="Patil P.B."/>
        </authorList>
    </citation>
    <scope>NUCLEOTIDE SEQUENCE [LARGE SCALE GENOMIC DNA]</scope>
    <source>
        <strain evidence="2 3">JCM 9942</strain>
    </source>
</reference>
<feature type="transmembrane region" description="Helical" evidence="1">
    <location>
        <begin position="21"/>
        <end position="42"/>
    </location>
</feature>